<evidence type="ECO:0000256" key="3">
    <source>
        <dbReference type="ARBA" id="ARBA00023212"/>
    </source>
</evidence>
<proteinExistence type="inferred from homology"/>
<evidence type="ECO:0000256" key="5">
    <source>
        <dbReference type="SAM" id="Coils"/>
    </source>
</evidence>
<evidence type="ECO:0000313" key="7">
    <source>
        <dbReference type="EMBL" id="KAK8834986.1"/>
    </source>
</evidence>
<feature type="region of interest" description="Disordered" evidence="6">
    <location>
        <begin position="334"/>
        <end position="362"/>
    </location>
</feature>
<sequence length="820" mass="93976">MRNKSFRGNSAHFLALRKRLDVMGYSDLPLGLDTAPLAQQMLEDLVSTTDSLKSDEQEIDDLKEKLEMALEQIEPFQSANTLLTRDNNQLHVNLIKSTEEIMKLKNQHAQHIFELESENRRLHLLNVQATAKVKLLSNSLEEMKKKLQASIALPAMMKIPEMIDSDPKQLRKGSGKSTSSSRTASVLSSENTFTSTRLSFDPSIFRTELENLRKERDEARQHSDILTSKMNELESTMKLKEDEIQRLGDELKKQTGQDGYMITLRHKCETQQQELDKLRTQVLVMNPNERTYSRVSKKRKLILTRPITTVSIDDDVFNSTSVASSFKNQDSEIYDYGDDDSSSTTKISRSSSKAQMLDNRSSNGNLLLKEELDNQKKIQNNLKSNFENLEKNTKIALAQKDTEINALKEENENLNNTIKEKNEIISKISSELDSANEKILSNSNNNRSKRNNVTKSPKSSLNDLTEIQEQFENMKKTYENEIESKDEEIKQLRLAVKTAEAAAKPTPKKCQNCIKLRQQIEELQKIIDNNNNNSKGSINGISGKKRPTVSFSSQLQKQQTEDVQKLRSRITQLESQIKLKEKNQTNSDMVPSSVITEYETKISELEDTIDRIQKDLKDTQAALEESEQKLFNFPDAEARLRAIVEQLRSENLLIKKDIKNKQSEIKNLKDRLTEVQAISKEQQNQLQKAHEEAESCRNESESCRSKYEEITKKANEKNFLVVRDANAALQNLQKQLNDKTNECEMYQKLLSEARRQLAPLTESTIPQYQTQIAEMHRSHDELIKKVKRISQLATYADRANTASFSTAVRQLQTEIRKSGF</sequence>
<comment type="similarity">
    <text evidence="4">Belongs to the CEP135/TSGA10 family.</text>
</comment>
<gene>
    <name evidence="8" type="ORF">M9Y10_016642</name>
    <name evidence="7" type="ORF">M9Y10_019962</name>
</gene>
<dbReference type="InterPro" id="IPR051877">
    <property type="entry name" value="Centriole_BasalBody_StrucProt"/>
</dbReference>
<feature type="region of interest" description="Disordered" evidence="6">
    <location>
        <begin position="164"/>
        <end position="188"/>
    </location>
</feature>
<feature type="region of interest" description="Disordered" evidence="6">
    <location>
        <begin position="440"/>
        <end position="460"/>
    </location>
</feature>
<protein>
    <recommendedName>
        <fullName evidence="10">Centrosomal protein of 162 kDa</fullName>
    </recommendedName>
</protein>
<dbReference type="Proteomes" id="UP001470230">
    <property type="component" value="Unassembled WGS sequence"/>
</dbReference>
<keyword evidence="3" id="KW-0206">Cytoskeleton</keyword>
<evidence type="ECO:0008006" key="10">
    <source>
        <dbReference type="Google" id="ProtNLM"/>
    </source>
</evidence>
<dbReference type="EMBL" id="JAPFFF010000255">
    <property type="protein sequence ID" value="KAK8834986.1"/>
    <property type="molecule type" value="Genomic_DNA"/>
</dbReference>
<comment type="subcellular location">
    <subcellularLocation>
        <location evidence="1">Cytoplasm</location>
        <location evidence="1">Cytoskeleton</location>
        <location evidence="1">Microtubule organizing center</location>
        <location evidence="1">Centrosome</location>
        <location evidence="1">Centriole</location>
    </subcellularLocation>
</comment>
<feature type="coiled-coil region" evidence="5">
    <location>
        <begin position="209"/>
        <end position="281"/>
    </location>
</feature>
<evidence type="ECO:0000313" key="8">
    <source>
        <dbReference type="EMBL" id="KAK8854092.1"/>
    </source>
</evidence>
<keyword evidence="5" id="KW-0175">Coiled coil</keyword>
<evidence type="ECO:0000256" key="4">
    <source>
        <dbReference type="ARBA" id="ARBA00038123"/>
    </source>
</evidence>
<dbReference type="PANTHER" id="PTHR20544">
    <property type="entry name" value="CENTROSOMAL PROTEIN CEP135"/>
    <property type="match status" value="1"/>
</dbReference>
<reference evidence="8 9" key="1">
    <citation type="submission" date="2024-04" db="EMBL/GenBank/DDBJ databases">
        <title>Tritrichomonas musculus Genome.</title>
        <authorList>
            <person name="Alves-Ferreira E."/>
            <person name="Grigg M."/>
            <person name="Lorenzi H."/>
            <person name="Galac M."/>
        </authorList>
    </citation>
    <scope>NUCLEOTIDE SEQUENCE [LARGE SCALE GENOMIC DNA]</scope>
    <source>
        <strain evidence="8 9">EAF2021</strain>
    </source>
</reference>
<dbReference type="PANTHER" id="PTHR20544:SF0">
    <property type="entry name" value="NUCLEOPROTEIN TPR_MLP1 DOMAIN-CONTAINING PROTEIN"/>
    <property type="match status" value="1"/>
</dbReference>
<evidence type="ECO:0000256" key="1">
    <source>
        <dbReference type="ARBA" id="ARBA00004114"/>
    </source>
</evidence>
<feature type="compositionally biased region" description="Low complexity" evidence="6">
    <location>
        <begin position="342"/>
        <end position="353"/>
    </location>
</feature>
<evidence type="ECO:0000256" key="6">
    <source>
        <dbReference type="SAM" id="MobiDB-lite"/>
    </source>
</evidence>
<dbReference type="EMBL" id="JAPFFF010000021">
    <property type="protein sequence ID" value="KAK8854092.1"/>
    <property type="molecule type" value="Genomic_DNA"/>
</dbReference>
<name>A0ABR2HWR9_9EUKA</name>
<accession>A0ABR2HWR9</accession>
<evidence type="ECO:0000313" key="9">
    <source>
        <dbReference type="Proteomes" id="UP001470230"/>
    </source>
</evidence>
<organism evidence="8 9">
    <name type="scientific">Tritrichomonas musculus</name>
    <dbReference type="NCBI Taxonomy" id="1915356"/>
    <lineage>
        <taxon>Eukaryota</taxon>
        <taxon>Metamonada</taxon>
        <taxon>Parabasalia</taxon>
        <taxon>Tritrichomonadida</taxon>
        <taxon>Tritrichomonadidae</taxon>
        <taxon>Tritrichomonas</taxon>
    </lineage>
</organism>
<feature type="coiled-coil region" evidence="5">
    <location>
        <begin position="45"/>
        <end position="146"/>
    </location>
</feature>
<evidence type="ECO:0000256" key="2">
    <source>
        <dbReference type="ARBA" id="ARBA00022490"/>
    </source>
</evidence>
<keyword evidence="2" id="KW-0963">Cytoplasm</keyword>
<keyword evidence="9" id="KW-1185">Reference proteome</keyword>
<comment type="caution">
    <text evidence="8">The sequence shown here is derived from an EMBL/GenBank/DDBJ whole genome shotgun (WGS) entry which is preliminary data.</text>
</comment>
<feature type="compositionally biased region" description="Low complexity" evidence="6">
    <location>
        <begin position="175"/>
        <end position="188"/>
    </location>
</feature>